<dbReference type="OrthoDB" id="2374147at2"/>
<gene>
    <name evidence="1" type="ORF">BHF68_09640</name>
</gene>
<evidence type="ECO:0000313" key="1">
    <source>
        <dbReference type="EMBL" id="OEF96001.1"/>
    </source>
</evidence>
<accession>A0A1E5FZJ5</accession>
<evidence type="ECO:0000313" key="2">
    <source>
        <dbReference type="Proteomes" id="UP000094296"/>
    </source>
</evidence>
<dbReference type="EMBL" id="MIJE01000033">
    <property type="protein sequence ID" value="OEF96001.1"/>
    <property type="molecule type" value="Genomic_DNA"/>
</dbReference>
<dbReference type="STRING" id="766136.BHF68_09640"/>
<protein>
    <recommendedName>
        <fullName evidence="3">G domain-containing protein</fullName>
    </recommendedName>
</protein>
<evidence type="ECO:0008006" key="3">
    <source>
        <dbReference type="Google" id="ProtNLM"/>
    </source>
</evidence>
<dbReference type="InterPro" id="IPR027417">
    <property type="entry name" value="P-loop_NTPase"/>
</dbReference>
<dbReference type="AlphaFoldDB" id="A0A1E5FZJ5"/>
<proteinExistence type="predicted"/>
<dbReference type="Gene3D" id="3.40.50.300">
    <property type="entry name" value="P-loop containing nucleotide triphosphate hydrolases"/>
    <property type="match status" value="1"/>
</dbReference>
<sequence>MELTIIGKKGVGKTLFMLQFAEYIAEENGFDCIYNSDQGVHLRKVSDLGDALSVYNKGIKKQNLPQCVTLYTRGQKKYLKLSEAYSLDDSLQSNNEHRKNTKKTLEKILNSNYLIHIVDSTQLVKKGLDPINYELFQLGKRKKFYIMLLSKTDLTTEMTTFKELKQKLDTYVYPISAKYKEGFFHVYQSVNSVMKEPVLSR</sequence>
<keyword evidence="2" id="KW-1185">Reference proteome</keyword>
<dbReference type="RefSeq" id="WP_069643921.1">
    <property type="nucleotide sequence ID" value="NZ_MIJE01000033.1"/>
</dbReference>
<dbReference type="SUPFAM" id="SSF52540">
    <property type="entry name" value="P-loop containing nucleoside triphosphate hydrolases"/>
    <property type="match status" value="1"/>
</dbReference>
<comment type="caution">
    <text evidence="1">The sequence shown here is derived from an EMBL/GenBank/DDBJ whole genome shotgun (WGS) entry which is preliminary data.</text>
</comment>
<name>A0A1E5FZJ5_9FIRM</name>
<organism evidence="1 2">
    <name type="scientific">Desulfuribacillus alkaliarsenatis</name>
    <dbReference type="NCBI Taxonomy" id="766136"/>
    <lineage>
        <taxon>Bacteria</taxon>
        <taxon>Bacillati</taxon>
        <taxon>Bacillota</taxon>
        <taxon>Desulfuribacillia</taxon>
        <taxon>Desulfuribacillales</taxon>
        <taxon>Desulfuribacillaceae</taxon>
        <taxon>Desulfuribacillus</taxon>
    </lineage>
</organism>
<reference evidence="1 2" key="1">
    <citation type="submission" date="2016-09" db="EMBL/GenBank/DDBJ databases">
        <title>Draft genome sequence for the type strain of Desulfuribacillus alkaliarsenatis AHT28, an obligately anaerobic, sulfidogenic bacterium isolated from Russian soda lake sediments.</title>
        <authorList>
            <person name="Abin C.A."/>
            <person name="Hollibaugh J.T."/>
        </authorList>
    </citation>
    <scope>NUCLEOTIDE SEQUENCE [LARGE SCALE GENOMIC DNA]</scope>
    <source>
        <strain evidence="1 2">AHT28</strain>
    </source>
</reference>
<dbReference type="Proteomes" id="UP000094296">
    <property type="component" value="Unassembled WGS sequence"/>
</dbReference>